<dbReference type="Pfam" id="PF14226">
    <property type="entry name" value="DIOX_N"/>
    <property type="match status" value="1"/>
</dbReference>
<evidence type="ECO:0000313" key="4">
    <source>
        <dbReference type="EMBL" id="KAI1855118.1"/>
    </source>
</evidence>
<keyword evidence="5" id="KW-1185">Reference proteome</keyword>
<dbReference type="InterPro" id="IPR026992">
    <property type="entry name" value="DIOX_N"/>
</dbReference>
<proteinExistence type="inferred from homology"/>
<reference evidence="4" key="1">
    <citation type="submission" date="2021-03" db="EMBL/GenBank/DDBJ databases">
        <title>Revisited historic fungal species revealed as producer of novel bioactive compounds through whole genome sequencing and comparative genomics.</title>
        <authorList>
            <person name="Vignolle G.A."/>
            <person name="Hochenegger N."/>
            <person name="Mach R.L."/>
            <person name="Mach-Aigner A.R."/>
            <person name="Javad Rahimi M."/>
            <person name="Salim K.A."/>
            <person name="Chan C.M."/>
            <person name="Lim L.B.L."/>
            <person name="Cai F."/>
            <person name="Druzhinina I.S."/>
            <person name="U'Ren J.M."/>
            <person name="Derntl C."/>
        </authorList>
    </citation>
    <scope>NUCLEOTIDE SEQUENCE</scope>
    <source>
        <strain evidence="4">TUCIM 5799</strain>
    </source>
</reference>
<evidence type="ECO:0000259" key="3">
    <source>
        <dbReference type="PROSITE" id="PS51471"/>
    </source>
</evidence>
<comment type="similarity">
    <text evidence="1 2">Belongs to the iron/ascorbate-dependent oxidoreductase family.</text>
</comment>
<dbReference type="InterPro" id="IPR044861">
    <property type="entry name" value="IPNS-like_FE2OG_OXY"/>
</dbReference>
<dbReference type="GO" id="GO:0046872">
    <property type="term" value="F:metal ion binding"/>
    <property type="evidence" value="ECO:0007669"/>
    <property type="project" value="UniProtKB-KW"/>
</dbReference>
<name>A0A9P9WB73_9PEZI</name>
<feature type="domain" description="Fe2OG dioxygenase" evidence="3">
    <location>
        <begin position="192"/>
        <end position="299"/>
    </location>
</feature>
<dbReference type="AlphaFoldDB" id="A0A9P9WB73"/>
<evidence type="ECO:0000313" key="5">
    <source>
        <dbReference type="Proteomes" id="UP000829685"/>
    </source>
</evidence>
<gene>
    <name evidence="4" type="ORF">JX265_012306</name>
</gene>
<dbReference type="PRINTS" id="PR00682">
    <property type="entry name" value="IPNSYNTHASE"/>
</dbReference>
<dbReference type="GO" id="GO:0044283">
    <property type="term" value="P:small molecule biosynthetic process"/>
    <property type="evidence" value="ECO:0007669"/>
    <property type="project" value="UniProtKB-ARBA"/>
</dbReference>
<dbReference type="OrthoDB" id="288590at2759"/>
<dbReference type="Gene3D" id="2.60.120.330">
    <property type="entry name" value="B-lactam Antibiotic, Isopenicillin N Synthase, Chain"/>
    <property type="match status" value="1"/>
</dbReference>
<dbReference type="EMBL" id="JAFIMR010000051">
    <property type="protein sequence ID" value="KAI1855118.1"/>
    <property type="molecule type" value="Genomic_DNA"/>
</dbReference>
<keyword evidence="2" id="KW-0479">Metal-binding</keyword>
<dbReference type="SUPFAM" id="SSF51197">
    <property type="entry name" value="Clavaminate synthase-like"/>
    <property type="match status" value="1"/>
</dbReference>
<dbReference type="Proteomes" id="UP000829685">
    <property type="component" value="Unassembled WGS sequence"/>
</dbReference>
<dbReference type="PANTHER" id="PTHR47990">
    <property type="entry name" value="2-OXOGLUTARATE (2OG) AND FE(II)-DEPENDENT OXYGENASE SUPERFAMILY PROTEIN-RELATED"/>
    <property type="match status" value="1"/>
</dbReference>
<organism evidence="4 5">
    <name type="scientific">Neoarthrinium moseri</name>
    <dbReference type="NCBI Taxonomy" id="1658444"/>
    <lineage>
        <taxon>Eukaryota</taxon>
        <taxon>Fungi</taxon>
        <taxon>Dikarya</taxon>
        <taxon>Ascomycota</taxon>
        <taxon>Pezizomycotina</taxon>
        <taxon>Sordariomycetes</taxon>
        <taxon>Xylariomycetidae</taxon>
        <taxon>Amphisphaeriales</taxon>
        <taxon>Apiosporaceae</taxon>
        <taxon>Neoarthrinium</taxon>
    </lineage>
</organism>
<dbReference type="InterPro" id="IPR050231">
    <property type="entry name" value="Iron_ascorbate_oxido_reductase"/>
</dbReference>
<protein>
    <recommendedName>
        <fullName evidence="3">Fe2OG dioxygenase domain-containing protein</fullName>
    </recommendedName>
</protein>
<dbReference type="GO" id="GO:0016491">
    <property type="term" value="F:oxidoreductase activity"/>
    <property type="evidence" value="ECO:0007669"/>
    <property type="project" value="UniProtKB-KW"/>
</dbReference>
<dbReference type="PROSITE" id="PS51471">
    <property type="entry name" value="FE2OG_OXY"/>
    <property type="match status" value="1"/>
</dbReference>
<evidence type="ECO:0000256" key="1">
    <source>
        <dbReference type="ARBA" id="ARBA00008056"/>
    </source>
</evidence>
<keyword evidence="2" id="KW-0560">Oxidoreductase</keyword>
<dbReference type="Pfam" id="PF03171">
    <property type="entry name" value="2OG-FeII_Oxy"/>
    <property type="match status" value="1"/>
</dbReference>
<sequence length="341" mass="37897">MPSATSTSSFYLPLVDISPFLEDSQSPAAQKVVKDVTAACKSTGFFQIRGHGVPAQLRRALFEASRNFFALPLGEKIKLDARKNVGFRGYDVMESQSYEPGADAGLDVVRDMKEGFFASTDFPLDHPRVKSGRFLQGPNVWPAPELIAHEQFGAVIEDYRREMLRLSRVVLDLIAATLPYGPHVFDELLSDDPMCLVRLLHYPPDPPTNGKAGKNQLGSGEHTDFGIITLLLQDDHPGLEVLDEETGAWVGVPPQEDVYIVNIADMMSMLTAGDYKSSVHRVRNQGEEDRYSVVFFFDGKLDYKLKRLDGHDDVDEAGRHIPTVEEHAAIRMTGSYRTVVA</sequence>
<dbReference type="InterPro" id="IPR027443">
    <property type="entry name" value="IPNS-like_sf"/>
</dbReference>
<comment type="caution">
    <text evidence="4">The sequence shown here is derived from an EMBL/GenBank/DDBJ whole genome shotgun (WGS) entry which is preliminary data.</text>
</comment>
<accession>A0A9P9WB73</accession>
<keyword evidence="2" id="KW-0408">Iron</keyword>
<evidence type="ECO:0000256" key="2">
    <source>
        <dbReference type="RuleBase" id="RU003682"/>
    </source>
</evidence>
<dbReference type="InterPro" id="IPR005123">
    <property type="entry name" value="Oxoglu/Fe-dep_dioxygenase_dom"/>
</dbReference>